<dbReference type="EMBL" id="VSSQ01066566">
    <property type="protein sequence ID" value="MPN19082.1"/>
    <property type="molecule type" value="Genomic_DNA"/>
</dbReference>
<keyword evidence="1" id="KW-0472">Membrane</keyword>
<comment type="caution">
    <text evidence="2">The sequence shown here is derived from an EMBL/GenBank/DDBJ whole genome shotgun (WGS) entry which is preliminary data.</text>
</comment>
<protein>
    <submittedName>
        <fullName evidence="2">Uncharacterized protein</fullName>
    </submittedName>
</protein>
<gene>
    <name evidence="2" type="ORF">SDC9_166448</name>
</gene>
<dbReference type="AlphaFoldDB" id="A0A645FZG1"/>
<sequence>MRAHRPIPDGDSLLPFHIADKRGINAARSAVLDADGAHRVKTQRVERTNVHIGKIPCLVRVRVDAPYPAEAVDVAHEPHLFHMDGVVVADANVLNLARAGHVNEHLAVDDGRKANERVADLVREKIVRRHLHIVEQQHLVENDVANAVDIAVYLFFHVSFFVSVSSQLLFCPIYAAFRAYAYHTIPRAY</sequence>
<evidence type="ECO:0000256" key="1">
    <source>
        <dbReference type="SAM" id="Phobius"/>
    </source>
</evidence>
<reference evidence="2" key="1">
    <citation type="submission" date="2019-08" db="EMBL/GenBank/DDBJ databases">
        <authorList>
            <person name="Kucharzyk K."/>
            <person name="Murdoch R.W."/>
            <person name="Higgins S."/>
            <person name="Loffler F."/>
        </authorList>
    </citation>
    <scope>NUCLEOTIDE SEQUENCE</scope>
</reference>
<evidence type="ECO:0000313" key="2">
    <source>
        <dbReference type="EMBL" id="MPN19082.1"/>
    </source>
</evidence>
<feature type="transmembrane region" description="Helical" evidence="1">
    <location>
        <begin position="150"/>
        <end position="177"/>
    </location>
</feature>
<name>A0A645FZG1_9ZZZZ</name>
<proteinExistence type="predicted"/>
<keyword evidence="1" id="KW-0812">Transmembrane</keyword>
<accession>A0A645FZG1</accession>
<keyword evidence="1" id="KW-1133">Transmembrane helix</keyword>
<organism evidence="2">
    <name type="scientific">bioreactor metagenome</name>
    <dbReference type="NCBI Taxonomy" id="1076179"/>
    <lineage>
        <taxon>unclassified sequences</taxon>
        <taxon>metagenomes</taxon>
        <taxon>ecological metagenomes</taxon>
    </lineage>
</organism>